<accession>A0A2U1PZQ9</accession>
<dbReference type="InterPro" id="IPR011045">
    <property type="entry name" value="N2O_reductase_N"/>
</dbReference>
<dbReference type="GO" id="GO:2000694">
    <property type="term" value="P:regulation of phragmoplast microtubule organization"/>
    <property type="evidence" value="ECO:0007669"/>
    <property type="project" value="TreeGrafter"/>
</dbReference>
<dbReference type="OrthoDB" id="4703at2759"/>
<sequence>MGNDWMIDFYKATMSCERLTYTVVMAQCKVLGRVSMLAKSIFLVDGDRNDVTVTDLWKKSTKVKFTAEELRRSIDYNHDICTMSVIAHGDYDVCLMVRAQVLRVLDYSRTSRHLLVTSGDDGSVHLWDTTGRNTKVSAEAATKKKRRILADFGILFKVYWTSRMTKLEEICLKMHETPYPNSIE</sequence>
<dbReference type="GO" id="GO:0005828">
    <property type="term" value="C:kinetochore microtubule"/>
    <property type="evidence" value="ECO:0007669"/>
    <property type="project" value="TreeGrafter"/>
</dbReference>
<dbReference type="InterPro" id="IPR015943">
    <property type="entry name" value="WD40/YVTN_repeat-like_dom_sf"/>
</dbReference>
<dbReference type="GO" id="GO:0032467">
    <property type="term" value="P:positive regulation of cytokinesis"/>
    <property type="evidence" value="ECO:0007669"/>
    <property type="project" value="TreeGrafter"/>
</dbReference>
<evidence type="ECO:0000313" key="3">
    <source>
        <dbReference type="Proteomes" id="UP000245207"/>
    </source>
</evidence>
<reference evidence="2 3" key="1">
    <citation type="journal article" date="2018" name="Mol. Plant">
        <title>The genome of Artemisia annua provides insight into the evolution of Asteraceae family and artemisinin biosynthesis.</title>
        <authorList>
            <person name="Shen Q."/>
            <person name="Zhang L."/>
            <person name="Liao Z."/>
            <person name="Wang S."/>
            <person name="Yan T."/>
            <person name="Shi P."/>
            <person name="Liu M."/>
            <person name="Fu X."/>
            <person name="Pan Q."/>
            <person name="Wang Y."/>
            <person name="Lv Z."/>
            <person name="Lu X."/>
            <person name="Zhang F."/>
            <person name="Jiang W."/>
            <person name="Ma Y."/>
            <person name="Chen M."/>
            <person name="Hao X."/>
            <person name="Li L."/>
            <person name="Tang Y."/>
            <person name="Lv G."/>
            <person name="Zhou Y."/>
            <person name="Sun X."/>
            <person name="Brodelius P.E."/>
            <person name="Rose J.K.C."/>
            <person name="Tang K."/>
        </authorList>
    </citation>
    <scope>NUCLEOTIDE SEQUENCE [LARGE SCALE GENOMIC DNA]</scope>
    <source>
        <strain evidence="3">cv. Huhao1</strain>
        <tissue evidence="2">Leaf</tissue>
    </source>
</reference>
<dbReference type="GO" id="GO:0140496">
    <property type="term" value="F:gamma-tubulin complex binding"/>
    <property type="evidence" value="ECO:0007669"/>
    <property type="project" value="InterPro"/>
</dbReference>
<dbReference type="GO" id="GO:0010968">
    <property type="term" value="P:regulation of microtubule nucleation"/>
    <property type="evidence" value="ECO:0007669"/>
    <property type="project" value="InterPro"/>
</dbReference>
<dbReference type="EMBL" id="PKPP01000561">
    <property type="protein sequence ID" value="PWA91249.1"/>
    <property type="molecule type" value="Genomic_DNA"/>
</dbReference>
<dbReference type="STRING" id="35608.A0A2U1PZQ9"/>
<dbReference type="GO" id="GO:0060236">
    <property type="term" value="P:regulation of mitotic spindle organization"/>
    <property type="evidence" value="ECO:0007669"/>
    <property type="project" value="TreeGrafter"/>
</dbReference>
<proteinExistence type="predicted"/>
<dbReference type="PANTHER" id="PTHR45096">
    <property type="entry name" value="PROTEIN NEDD1"/>
    <property type="match status" value="1"/>
</dbReference>
<evidence type="ECO:0000256" key="1">
    <source>
        <dbReference type="PROSITE-ProRule" id="PRU00221"/>
    </source>
</evidence>
<dbReference type="InterPro" id="IPR044621">
    <property type="entry name" value="NEDD1"/>
</dbReference>
<keyword evidence="3" id="KW-1185">Reference proteome</keyword>
<organism evidence="2 3">
    <name type="scientific">Artemisia annua</name>
    <name type="common">Sweet wormwood</name>
    <dbReference type="NCBI Taxonomy" id="35608"/>
    <lineage>
        <taxon>Eukaryota</taxon>
        <taxon>Viridiplantae</taxon>
        <taxon>Streptophyta</taxon>
        <taxon>Embryophyta</taxon>
        <taxon>Tracheophyta</taxon>
        <taxon>Spermatophyta</taxon>
        <taxon>Magnoliopsida</taxon>
        <taxon>eudicotyledons</taxon>
        <taxon>Gunneridae</taxon>
        <taxon>Pentapetalae</taxon>
        <taxon>asterids</taxon>
        <taxon>campanulids</taxon>
        <taxon>Asterales</taxon>
        <taxon>Asteraceae</taxon>
        <taxon>Asteroideae</taxon>
        <taxon>Anthemideae</taxon>
        <taxon>Artemisiinae</taxon>
        <taxon>Artemisia</taxon>
    </lineage>
</organism>
<dbReference type="SUPFAM" id="SSF50974">
    <property type="entry name" value="Nitrous oxide reductase, N-terminal domain"/>
    <property type="match status" value="1"/>
</dbReference>
<feature type="repeat" description="WD" evidence="1">
    <location>
        <begin position="114"/>
        <end position="137"/>
    </location>
</feature>
<dbReference type="PANTHER" id="PTHR45096:SF1">
    <property type="entry name" value="PROTEIN NEDD1"/>
    <property type="match status" value="1"/>
</dbReference>
<comment type="caution">
    <text evidence="2">The sequence shown here is derived from an EMBL/GenBank/DDBJ whole genome shotgun (WGS) entry which is preliminary data.</text>
</comment>
<dbReference type="Proteomes" id="UP000245207">
    <property type="component" value="Unassembled WGS sequence"/>
</dbReference>
<dbReference type="PROSITE" id="PS50082">
    <property type="entry name" value="WD_REPEATS_2"/>
    <property type="match status" value="1"/>
</dbReference>
<protein>
    <submittedName>
        <fullName evidence="2">WD40 repeat-containing protein</fullName>
    </submittedName>
</protein>
<gene>
    <name evidence="2" type="ORF">CTI12_AA092860</name>
</gene>
<dbReference type="AlphaFoldDB" id="A0A2U1PZQ9"/>
<dbReference type="GO" id="GO:0000919">
    <property type="term" value="P:cell plate assembly"/>
    <property type="evidence" value="ECO:0007669"/>
    <property type="project" value="TreeGrafter"/>
</dbReference>
<evidence type="ECO:0000313" key="2">
    <source>
        <dbReference type="EMBL" id="PWA91249.1"/>
    </source>
</evidence>
<dbReference type="Gene3D" id="2.130.10.10">
    <property type="entry name" value="YVTN repeat-like/Quinoprotein amine dehydrogenase"/>
    <property type="match status" value="1"/>
</dbReference>
<keyword evidence="1" id="KW-0853">WD repeat</keyword>
<name>A0A2U1PZQ9_ARTAN</name>
<dbReference type="InterPro" id="IPR001680">
    <property type="entry name" value="WD40_rpt"/>
</dbReference>